<protein>
    <submittedName>
        <fullName evidence="1">Uncharacterized protein</fullName>
    </submittedName>
</protein>
<reference evidence="1 2" key="1">
    <citation type="submission" date="2023-11" db="EMBL/GenBank/DDBJ databases">
        <authorList>
            <person name="Okamura Y."/>
        </authorList>
    </citation>
    <scope>NUCLEOTIDE SEQUENCE [LARGE SCALE GENOMIC DNA]</scope>
</reference>
<keyword evidence="2" id="KW-1185">Reference proteome</keyword>
<evidence type="ECO:0000313" key="2">
    <source>
        <dbReference type="Proteomes" id="UP001497472"/>
    </source>
</evidence>
<gene>
    <name evidence="1" type="ORF">LNINA_LOCUS2178</name>
</gene>
<organism evidence="1 2">
    <name type="scientific">Leptosia nina</name>
    <dbReference type="NCBI Taxonomy" id="320188"/>
    <lineage>
        <taxon>Eukaryota</taxon>
        <taxon>Metazoa</taxon>
        <taxon>Ecdysozoa</taxon>
        <taxon>Arthropoda</taxon>
        <taxon>Hexapoda</taxon>
        <taxon>Insecta</taxon>
        <taxon>Pterygota</taxon>
        <taxon>Neoptera</taxon>
        <taxon>Endopterygota</taxon>
        <taxon>Lepidoptera</taxon>
        <taxon>Glossata</taxon>
        <taxon>Ditrysia</taxon>
        <taxon>Papilionoidea</taxon>
        <taxon>Pieridae</taxon>
        <taxon>Pierinae</taxon>
        <taxon>Leptosia</taxon>
    </lineage>
</organism>
<name>A0AAV1J234_9NEOP</name>
<evidence type="ECO:0000313" key="1">
    <source>
        <dbReference type="EMBL" id="CAK1542267.1"/>
    </source>
</evidence>
<comment type="caution">
    <text evidence="1">The sequence shown here is derived from an EMBL/GenBank/DDBJ whole genome shotgun (WGS) entry which is preliminary data.</text>
</comment>
<dbReference type="AlphaFoldDB" id="A0AAV1J234"/>
<dbReference type="EMBL" id="CAVLEF010000003">
    <property type="protein sequence ID" value="CAK1542267.1"/>
    <property type="molecule type" value="Genomic_DNA"/>
</dbReference>
<proteinExistence type="predicted"/>
<sequence>MSTHENIYTTLQTEAMQFYSHFYISWVLYTWVCSAHLSQLPEHAAEAETIENRGVMAKTIRRNGFPVSMYSRYLNIRNYVPLQKLTEGTTPSYPLSEYR</sequence>
<accession>A0AAV1J234</accession>
<dbReference type="Proteomes" id="UP001497472">
    <property type="component" value="Unassembled WGS sequence"/>
</dbReference>